<evidence type="ECO:0000313" key="2">
    <source>
        <dbReference type="Proteomes" id="UP000280834"/>
    </source>
</evidence>
<dbReference type="STRING" id="42155.A0A0R3Q7A9"/>
<dbReference type="GO" id="GO:0007411">
    <property type="term" value="P:axon guidance"/>
    <property type="evidence" value="ECO:0007669"/>
    <property type="project" value="TreeGrafter"/>
</dbReference>
<gene>
    <name evidence="1" type="ORF">BTMF_LOCUS1541</name>
</gene>
<dbReference type="WBParaSite" id="BTMF_0000221301-mRNA-1">
    <property type="protein sequence ID" value="BTMF_0000221301-mRNA-1"/>
    <property type="gene ID" value="BTMF_0000221301"/>
</dbReference>
<evidence type="ECO:0000313" key="1">
    <source>
        <dbReference type="EMBL" id="VDO10468.1"/>
    </source>
</evidence>
<keyword evidence="2" id="KW-1185">Reference proteome</keyword>
<dbReference type="Proteomes" id="UP000280834">
    <property type="component" value="Unassembled WGS sequence"/>
</dbReference>
<dbReference type="PANTHER" id="PTHR45943:SF1">
    <property type="entry name" value="E3 UBIQUITIN-PROTEIN LIGASE MYCBP2"/>
    <property type="match status" value="1"/>
</dbReference>
<dbReference type="AlphaFoldDB" id="A0A0R3Q7A9"/>
<dbReference type="GO" id="GO:0005886">
    <property type="term" value="C:plasma membrane"/>
    <property type="evidence" value="ECO:0007669"/>
    <property type="project" value="TreeGrafter"/>
</dbReference>
<dbReference type="EMBL" id="UZAG01001128">
    <property type="protein sequence ID" value="VDO10468.1"/>
    <property type="molecule type" value="Genomic_DNA"/>
</dbReference>
<evidence type="ECO:0000313" key="3">
    <source>
        <dbReference type="WBParaSite" id="BTMF_0000221301-mRNA-1"/>
    </source>
</evidence>
<accession>A0A0R3Q7A9</accession>
<proteinExistence type="predicted"/>
<reference evidence="3" key="1">
    <citation type="submission" date="2017-02" db="UniProtKB">
        <authorList>
            <consortium name="WormBaseParasite"/>
        </authorList>
    </citation>
    <scope>IDENTIFICATION</scope>
</reference>
<sequence length="396" mass="44663">MSPEAVIKQNAMFLMELNACLDDDSKDTSRATSGWTINLFPQSSMVTPPVTSTCIQTDVGIVSLQSINLIFRPFRPDDYILLITDDLQQLSNGGEIGCHLRKLSYASDPGPKHSCVTTHSALSNYNPLYSTRRLGSSPLTNASNQNGMVNSIRRKMLEGYERRQSAEIVQSPSVALKSLLVEQNNISGSANVNVSLRRPVLTFVMERHNLARIREAMATAVARATFFAHSFRVWNWLLKMVSTESSVADILWQYLTALNSYVPLCRWRKNHLRLATNLRLLPHPWRVCYLAGPVANKMVQQLHSFLHTVAVIVQSNGVNTNLRCLCFRVWTFQLTVHEQDLLSLICDVLASVGNVLADSSEDHSWNLDDGERKTDYRSLQEQKLLLSRKRKIQCLC</sequence>
<organism evidence="3">
    <name type="scientific">Brugia timori</name>
    <dbReference type="NCBI Taxonomy" id="42155"/>
    <lineage>
        <taxon>Eukaryota</taxon>
        <taxon>Metazoa</taxon>
        <taxon>Ecdysozoa</taxon>
        <taxon>Nematoda</taxon>
        <taxon>Chromadorea</taxon>
        <taxon>Rhabditida</taxon>
        <taxon>Spirurina</taxon>
        <taxon>Spiruromorpha</taxon>
        <taxon>Filarioidea</taxon>
        <taxon>Onchocercidae</taxon>
        <taxon>Brugia</taxon>
    </lineage>
</organism>
<dbReference type="PANTHER" id="PTHR45943">
    <property type="entry name" value="E3 UBIQUITIN-PROTEIN LIGASE MYCBP2"/>
    <property type="match status" value="1"/>
</dbReference>
<dbReference type="GO" id="GO:0005634">
    <property type="term" value="C:nucleus"/>
    <property type="evidence" value="ECO:0007669"/>
    <property type="project" value="TreeGrafter"/>
</dbReference>
<protein>
    <submittedName>
        <fullName evidence="3">RUN domain-containing protein</fullName>
    </submittedName>
</protein>
<dbReference type="GO" id="GO:0008582">
    <property type="term" value="P:regulation of synaptic assembly at neuromuscular junction"/>
    <property type="evidence" value="ECO:0007669"/>
    <property type="project" value="TreeGrafter"/>
</dbReference>
<dbReference type="GO" id="GO:0061630">
    <property type="term" value="F:ubiquitin protein ligase activity"/>
    <property type="evidence" value="ECO:0007669"/>
    <property type="project" value="TreeGrafter"/>
</dbReference>
<name>A0A0R3Q7A9_9BILA</name>
<reference evidence="1 2" key="2">
    <citation type="submission" date="2018-11" db="EMBL/GenBank/DDBJ databases">
        <authorList>
            <consortium name="Pathogen Informatics"/>
        </authorList>
    </citation>
    <scope>NUCLEOTIDE SEQUENCE [LARGE SCALE GENOMIC DNA]</scope>
</reference>